<protein>
    <recommendedName>
        <fullName evidence="3">Phosphofructokinase</fullName>
    </recommendedName>
</protein>
<accession>A0ABQ4C0N7</accession>
<name>A0ABQ4C0N7_9ACTN</name>
<dbReference type="EMBL" id="BONC01000014">
    <property type="protein sequence ID" value="GIF56345.1"/>
    <property type="molecule type" value="Genomic_DNA"/>
</dbReference>
<dbReference type="Proteomes" id="UP000624325">
    <property type="component" value="Unassembled WGS sequence"/>
</dbReference>
<evidence type="ECO:0000313" key="1">
    <source>
        <dbReference type="EMBL" id="GIF56345.1"/>
    </source>
</evidence>
<keyword evidence="2" id="KW-1185">Reference proteome</keyword>
<organism evidence="1 2">
    <name type="scientific">Asanoa iriomotensis</name>
    <dbReference type="NCBI Taxonomy" id="234613"/>
    <lineage>
        <taxon>Bacteria</taxon>
        <taxon>Bacillati</taxon>
        <taxon>Actinomycetota</taxon>
        <taxon>Actinomycetes</taxon>
        <taxon>Micromonosporales</taxon>
        <taxon>Micromonosporaceae</taxon>
        <taxon>Asanoa</taxon>
    </lineage>
</organism>
<evidence type="ECO:0008006" key="3">
    <source>
        <dbReference type="Google" id="ProtNLM"/>
    </source>
</evidence>
<proteinExistence type="predicted"/>
<comment type="caution">
    <text evidence="1">The sequence shown here is derived from an EMBL/GenBank/DDBJ whole genome shotgun (WGS) entry which is preliminary data.</text>
</comment>
<sequence>MNKFSVACLKSGDERRHKTRSDGTRIPVGVLTLSDMADGSDTTLTTDQPATATPEGLVTGIRSFAAEHGGARAVVEYVGKRGARIVLVGGDGTWADQFAEGTDVARAACVSAGVTVENEWERELMDQMRPSNDLWRSMARRTLSR</sequence>
<gene>
    <name evidence="1" type="ORF">Air01nite_24400</name>
</gene>
<evidence type="ECO:0000313" key="2">
    <source>
        <dbReference type="Proteomes" id="UP000624325"/>
    </source>
</evidence>
<reference evidence="1 2" key="1">
    <citation type="submission" date="2021-01" db="EMBL/GenBank/DDBJ databases">
        <title>Whole genome shotgun sequence of Asanoa iriomotensis NBRC 100142.</title>
        <authorList>
            <person name="Komaki H."/>
            <person name="Tamura T."/>
        </authorList>
    </citation>
    <scope>NUCLEOTIDE SEQUENCE [LARGE SCALE GENOMIC DNA]</scope>
    <source>
        <strain evidence="1 2">NBRC 100142</strain>
    </source>
</reference>